<gene>
    <name evidence="10" type="ORF">PEVE_00021927</name>
</gene>
<comment type="subcellular location">
    <subcellularLocation>
        <location evidence="1">Nucleus</location>
    </subcellularLocation>
</comment>
<feature type="domain" description="C2H2-type" evidence="9">
    <location>
        <begin position="184"/>
        <end position="211"/>
    </location>
</feature>
<feature type="domain" description="C2H2-type" evidence="9">
    <location>
        <begin position="72"/>
        <end position="99"/>
    </location>
</feature>
<keyword evidence="2" id="KW-0479">Metal-binding</keyword>
<keyword evidence="11" id="KW-1185">Reference proteome</keyword>
<name>A0ABN8M6V1_9CNID</name>
<evidence type="ECO:0000256" key="8">
    <source>
        <dbReference type="SAM" id="MobiDB-lite"/>
    </source>
</evidence>
<evidence type="ECO:0000256" key="6">
    <source>
        <dbReference type="ARBA" id="ARBA00023242"/>
    </source>
</evidence>
<dbReference type="SMART" id="SM00355">
    <property type="entry name" value="ZnF_C2H2"/>
    <property type="match status" value="5"/>
</dbReference>
<keyword evidence="6" id="KW-0539">Nucleus</keyword>
<dbReference type="Gene3D" id="3.30.160.60">
    <property type="entry name" value="Classic Zinc Finger"/>
    <property type="match status" value="4"/>
</dbReference>
<dbReference type="InterPro" id="IPR013087">
    <property type="entry name" value="Znf_C2H2_type"/>
</dbReference>
<dbReference type="PROSITE" id="PS00028">
    <property type="entry name" value="ZINC_FINGER_C2H2_1"/>
    <property type="match status" value="5"/>
</dbReference>
<dbReference type="PANTHER" id="PTHR16515:SF49">
    <property type="entry name" value="GASTRULA ZINC FINGER PROTEIN XLCGF49.1-LIKE-RELATED"/>
    <property type="match status" value="1"/>
</dbReference>
<accession>A0ABN8M6V1</accession>
<evidence type="ECO:0000256" key="5">
    <source>
        <dbReference type="ARBA" id="ARBA00022833"/>
    </source>
</evidence>
<dbReference type="PROSITE" id="PS50157">
    <property type="entry name" value="ZINC_FINGER_C2H2_2"/>
    <property type="match status" value="5"/>
</dbReference>
<evidence type="ECO:0000313" key="11">
    <source>
        <dbReference type="Proteomes" id="UP001159427"/>
    </source>
</evidence>
<feature type="domain" description="C2H2-type" evidence="9">
    <location>
        <begin position="128"/>
        <end position="155"/>
    </location>
</feature>
<evidence type="ECO:0000256" key="3">
    <source>
        <dbReference type="ARBA" id="ARBA00022737"/>
    </source>
</evidence>
<evidence type="ECO:0000256" key="1">
    <source>
        <dbReference type="ARBA" id="ARBA00004123"/>
    </source>
</evidence>
<sequence length="295" mass="33734">MDFMECSLGTCTCEHRPVNLHSISHNFPSAANKSREFMQNSPASYNKKEHHHGPVPKRTRIEVAAGTRGGTFDCRMCERVFKTEEDLEKHLLNHAEHRPYKCPQCNKGFKQPCHLNQHLRTHTDERPFPCEVCRKCFKQACQLKQHMRLHTGEKPYHCSQCSRSFKQASQLNQHVRLHTGEKPYKCSHCDKTFTQASQLRSHKKTHDPKPDRKASISRKPRSTPREAVVMPPFTAKPAAHSMPYQPSQPSFNPGLKMEPSFGFKSTSPFGANSSIQVCHLRELPVTPLPPNYSVD</sequence>
<evidence type="ECO:0000256" key="4">
    <source>
        <dbReference type="ARBA" id="ARBA00022771"/>
    </source>
</evidence>
<feature type="region of interest" description="Disordered" evidence="8">
    <location>
        <begin position="197"/>
        <end position="230"/>
    </location>
</feature>
<evidence type="ECO:0000256" key="2">
    <source>
        <dbReference type="ARBA" id="ARBA00022723"/>
    </source>
</evidence>
<feature type="domain" description="C2H2-type" evidence="9">
    <location>
        <begin position="100"/>
        <end position="127"/>
    </location>
</feature>
<feature type="domain" description="C2H2-type" evidence="9">
    <location>
        <begin position="156"/>
        <end position="183"/>
    </location>
</feature>
<keyword evidence="5" id="KW-0862">Zinc</keyword>
<evidence type="ECO:0000259" key="9">
    <source>
        <dbReference type="PROSITE" id="PS50157"/>
    </source>
</evidence>
<evidence type="ECO:0000256" key="7">
    <source>
        <dbReference type="PROSITE-ProRule" id="PRU00042"/>
    </source>
</evidence>
<organism evidence="10 11">
    <name type="scientific">Porites evermanni</name>
    <dbReference type="NCBI Taxonomy" id="104178"/>
    <lineage>
        <taxon>Eukaryota</taxon>
        <taxon>Metazoa</taxon>
        <taxon>Cnidaria</taxon>
        <taxon>Anthozoa</taxon>
        <taxon>Hexacorallia</taxon>
        <taxon>Scleractinia</taxon>
        <taxon>Fungiina</taxon>
        <taxon>Poritidae</taxon>
        <taxon>Porites</taxon>
    </lineage>
</organism>
<reference evidence="10 11" key="1">
    <citation type="submission" date="2022-05" db="EMBL/GenBank/DDBJ databases">
        <authorList>
            <consortium name="Genoscope - CEA"/>
            <person name="William W."/>
        </authorList>
    </citation>
    <scope>NUCLEOTIDE SEQUENCE [LARGE SCALE GENOMIC DNA]</scope>
</reference>
<evidence type="ECO:0000313" key="10">
    <source>
        <dbReference type="EMBL" id="CAH3024203.1"/>
    </source>
</evidence>
<dbReference type="SUPFAM" id="SSF57667">
    <property type="entry name" value="beta-beta-alpha zinc fingers"/>
    <property type="match status" value="3"/>
</dbReference>
<protein>
    <recommendedName>
        <fullName evidence="9">C2H2-type domain-containing protein</fullName>
    </recommendedName>
</protein>
<dbReference type="PANTHER" id="PTHR16515">
    <property type="entry name" value="PR DOMAIN ZINC FINGER PROTEIN"/>
    <property type="match status" value="1"/>
</dbReference>
<dbReference type="InterPro" id="IPR036236">
    <property type="entry name" value="Znf_C2H2_sf"/>
</dbReference>
<dbReference type="EMBL" id="CALNXI010000293">
    <property type="protein sequence ID" value="CAH3024203.1"/>
    <property type="molecule type" value="Genomic_DNA"/>
</dbReference>
<dbReference type="InterPro" id="IPR050331">
    <property type="entry name" value="Zinc_finger"/>
</dbReference>
<proteinExistence type="predicted"/>
<dbReference type="Pfam" id="PF00096">
    <property type="entry name" value="zf-C2H2"/>
    <property type="match status" value="5"/>
</dbReference>
<keyword evidence="4 7" id="KW-0863">Zinc-finger</keyword>
<keyword evidence="3" id="KW-0677">Repeat</keyword>
<comment type="caution">
    <text evidence="10">The sequence shown here is derived from an EMBL/GenBank/DDBJ whole genome shotgun (WGS) entry which is preliminary data.</text>
</comment>
<dbReference type="Proteomes" id="UP001159427">
    <property type="component" value="Unassembled WGS sequence"/>
</dbReference>